<organism evidence="2 3">
    <name type="scientific">Agreia pratensis</name>
    <dbReference type="NCBI Taxonomy" id="150121"/>
    <lineage>
        <taxon>Bacteria</taxon>
        <taxon>Bacillati</taxon>
        <taxon>Actinomycetota</taxon>
        <taxon>Actinomycetes</taxon>
        <taxon>Micrococcales</taxon>
        <taxon>Microbacteriaceae</taxon>
        <taxon>Agreia</taxon>
    </lineage>
</organism>
<dbReference type="Proteomes" id="UP000193244">
    <property type="component" value="Unassembled WGS sequence"/>
</dbReference>
<proteinExistence type="predicted"/>
<protein>
    <submittedName>
        <fullName evidence="2">Putative Holin-X, holin superfamily III</fullName>
    </submittedName>
</protein>
<accession>A0A1X7IZA6</accession>
<evidence type="ECO:0000313" key="2">
    <source>
        <dbReference type="EMBL" id="SMG20475.1"/>
    </source>
</evidence>
<dbReference type="Pfam" id="PF07332">
    <property type="entry name" value="Phage_holin_3_6"/>
    <property type="match status" value="1"/>
</dbReference>
<dbReference type="STRING" id="150121.SAMN06296010_1045"/>
<dbReference type="RefSeq" id="WP_085483539.1">
    <property type="nucleotide sequence ID" value="NZ_FXAY01000001.1"/>
</dbReference>
<feature type="transmembrane region" description="Helical" evidence="1">
    <location>
        <begin position="82"/>
        <end position="104"/>
    </location>
</feature>
<evidence type="ECO:0000256" key="1">
    <source>
        <dbReference type="SAM" id="Phobius"/>
    </source>
</evidence>
<keyword evidence="1" id="KW-0812">Transmembrane</keyword>
<keyword evidence="1" id="KW-1133">Transmembrane helix</keyword>
<keyword evidence="1" id="KW-0472">Membrane</keyword>
<dbReference type="EMBL" id="FXAY01000001">
    <property type="protein sequence ID" value="SMG20475.1"/>
    <property type="molecule type" value="Genomic_DNA"/>
</dbReference>
<dbReference type="OrthoDB" id="5122083at2"/>
<dbReference type="AlphaFoldDB" id="A0A1X7IZA6"/>
<dbReference type="InterPro" id="IPR009937">
    <property type="entry name" value="Phage_holin_3_6"/>
</dbReference>
<keyword evidence="3" id="KW-1185">Reference proteome</keyword>
<dbReference type="PRINTS" id="PR01077">
    <property type="entry name" value="CLAUDIN"/>
</dbReference>
<sequence>MTNLPNPARKKSLGELLGELPGLLTKLVKDEIEGLKREITSRLAKLGVGAALFVVAALLGFFALAVLIAAAVLGLATVFQPWAAALIVAGALLVIVAILVLVGVRSIKKGIPPIPEDSVDSLKKDVNAIKGLGR</sequence>
<evidence type="ECO:0000313" key="3">
    <source>
        <dbReference type="Proteomes" id="UP000193244"/>
    </source>
</evidence>
<name>A0A1X7IZA6_9MICO</name>
<feature type="transmembrane region" description="Helical" evidence="1">
    <location>
        <begin position="46"/>
        <end position="76"/>
    </location>
</feature>
<gene>
    <name evidence="2" type="ORF">SAMN06296010_1045</name>
</gene>
<reference evidence="3" key="1">
    <citation type="submission" date="2017-04" db="EMBL/GenBank/DDBJ databases">
        <authorList>
            <person name="Varghese N."/>
            <person name="Submissions S."/>
        </authorList>
    </citation>
    <scope>NUCLEOTIDE SEQUENCE [LARGE SCALE GENOMIC DNA]</scope>
    <source>
        <strain evidence="3">VKM Ac-2510</strain>
    </source>
</reference>